<feature type="transmembrane region" description="Helical" evidence="1">
    <location>
        <begin position="77"/>
        <end position="95"/>
    </location>
</feature>
<keyword evidence="1" id="KW-0812">Transmembrane</keyword>
<proteinExistence type="predicted"/>
<gene>
    <name evidence="3" type="ORF">PEPS_03610</name>
</gene>
<evidence type="ECO:0000313" key="4">
    <source>
        <dbReference type="Proteomes" id="UP001354989"/>
    </source>
</evidence>
<evidence type="ECO:0000256" key="1">
    <source>
        <dbReference type="SAM" id="Phobius"/>
    </source>
</evidence>
<feature type="transmembrane region" description="Helical" evidence="1">
    <location>
        <begin position="189"/>
        <end position="207"/>
    </location>
</feature>
<feature type="transmembrane region" description="Helical" evidence="1">
    <location>
        <begin position="133"/>
        <end position="152"/>
    </location>
</feature>
<dbReference type="Proteomes" id="UP001354989">
    <property type="component" value="Chromosome"/>
</dbReference>
<dbReference type="Pfam" id="PF02517">
    <property type="entry name" value="Rce1-like"/>
    <property type="match status" value="1"/>
</dbReference>
<accession>A0ABN6L4Q1</accession>
<organism evidence="3 4">
    <name type="scientific">Persicobacter psychrovividus</name>
    <dbReference type="NCBI Taxonomy" id="387638"/>
    <lineage>
        <taxon>Bacteria</taxon>
        <taxon>Pseudomonadati</taxon>
        <taxon>Bacteroidota</taxon>
        <taxon>Cytophagia</taxon>
        <taxon>Cytophagales</taxon>
        <taxon>Persicobacteraceae</taxon>
        <taxon>Persicobacter</taxon>
    </lineage>
</organism>
<dbReference type="InterPro" id="IPR003675">
    <property type="entry name" value="Rce1/LyrA-like_dom"/>
</dbReference>
<dbReference type="EMBL" id="AP025292">
    <property type="protein sequence ID" value="BDC98080.1"/>
    <property type="molecule type" value="Genomic_DNA"/>
</dbReference>
<feature type="transmembrane region" description="Helical" evidence="1">
    <location>
        <begin position="214"/>
        <end position="234"/>
    </location>
</feature>
<keyword evidence="1" id="KW-1133">Transmembrane helix</keyword>
<name>A0ABN6L4Q1_9BACT</name>
<keyword evidence="4" id="KW-1185">Reference proteome</keyword>
<dbReference type="RefSeq" id="WP_338397483.1">
    <property type="nucleotide sequence ID" value="NZ_AP025292.1"/>
</dbReference>
<feature type="domain" description="CAAX prenyl protease 2/Lysostaphin resistance protein A-like" evidence="2">
    <location>
        <begin position="80"/>
        <end position="226"/>
    </location>
</feature>
<protein>
    <recommendedName>
        <fullName evidence="2">CAAX prenyl protease 2/Lysostaphin resistance protein A-like domain-containing protein</fullName>
    </recommendedName>
</protein>
<evidence type="ECO:0000313" key="3">
    <source>
        <dbReference type="EMBL" id="BDC98080.1"/>
    </source>
</evidence>
<feature type="transmembrane region" description="Helical" evidence="1">
    <location>
        <begin position="164"/>
        <end position="183"/>
    </location>
</feature>
<sequence>MDQVQQSKDFSLLNFWKEPRAVQEVEAPAQAKVTATLRTYLLMWIPMVVVMGIISLLESSGAISNLDKHAIEQLLHTYPLLLVFLFAGLIQPTLEEVAFRLFLRPKWADASLILWVTFMSGIMYQSIPKPYSFVIIGAFAVGLYLYFSDFRVRRNQLWEKHGNAIFWFSVISFGLAHMVNFIAVDIPIWAIPLMVLPQLVAGYFLGFVRLKFGIRYSILFHCLHNSLLLVGYFANEYWLHWF</sequence>
<reference evidence="3 4" key="1">
    <citation type="submission" date="2021-12" db="EMBL/GenBank/DDBJ databases">
        <title>Genome sequencing of bacteria with rrn-lacking chromosome and rrn-plasmid.</title>
        <authorList>
            <person name="Anda M."/>
            <person name="Iwasaki W."/>
        </authorList>
    </citation>
    <scope>NUCLEOTIDE SEQUENCE [LARGE SCALE GENOMIC DNA]</scope>
    <source>
        <strain evidence="3 4">NBRC 101262</strain>
    </source>
</reference>
<feature type="transmembrane region" description="Helical" evidence="1">
    <location>
        <begin position="40"/>
        <end position="57"/>
    </location>
</feature>
<feature type="transmembrane region" description="Helical" evidence="1">
    <location>
        <begin position="107"/>
        <end position="127"/>
    </location>
</feature>
<keyword evidence="1" id="KW-0472">Membrane</keyword>
<evidence type="ECO:0000259" key="2">
    <source>
        <dbReference type="Pfam" id="PF02517"/>
    </source>
</evidence>